<reference evidence="4" key="1">
    <citation type="submission" date="2025-08" db="UniProtKB">
        <authorList>
            <consortium name="RefSeq"/>
        </authorList>
    </citation>
    <scope>IDENTIFICATION</scope>
    <source>
        <tissue evidence="4">Leaves</tissue>
    </source>
</reference>
<organism evidence="3 4">
    <name type="scientific">Coffea arabica</name>
    <name type="common">Arabian coffee</name>
    <dbReference type="NCBI Taxonomy" id="13443"/>
    <lineage>
        <taxon>Eukaryota</taxon>
        <taxon>Viridiplantae</taxon>
        <taxon>Streptophyta</taxon>
        <taxon>Embryophyta</taxon>
        <taxon>Tracheophyta</taxon>
        <taxon>Spermatophyta</taxon>
        <taxon>Magnoliopsida</taxon>
        <taxon>eudicotyledons</taxon>
        <taxon>Gunneridae</taxon>
        <taxon>Pentapetalae</taxon>
        <taxon>asterids</taxon>
        <taxon>lamiids</taxon>
        <taxon>Gentianales</taxon>
        <taxon>Rubiaceae</taxon>
        <taxon>Ixoroideae</taxon>
        <taxon>Gardenieae complex</taxon>
        <taxon>Bertiereae - Coffeeae clade</taxon>
        <taxon>Coffeeae</taxon>
        <taxon>Coffea</taxon>
    </lineage>
</organism>
<proteinExistence type="inferred from homology"/>
<dbReference type="Proteomes" id="UP001652660">
    <property type="component" value="Chromosome 5c"/>
</dbReference>
<keyword evidence="1" id="KW-0498">Mitosis</keyword>
<keyword evidence="1" id="KW-0132">Cell division</keyword>
<protein>
    <recommendedName>
        <fullName evidence="1">Kinetochore protein Spc24</fullName>
    </recommendedName>
</protein>
<accession>A0ABM4UH58</accession>
<keyword evidence="1" id="KW-0131">Cell cycle</keyword>
<keyword evidence="2" id="KW-0175">Coiled coil</keyword>
<keyword evidence="3" id="KW-1185">Reference proteome</keyword>
<comment type="similarity">
    <text evidence="1">Belongs to the SPC24 family.</text>
</comment>
<dbReference type="Gene3D" id="3.30.160.570">
    <property type="entry name" value="Ncd80 complex, Spc24 subunit"/>
    <property type="match status" value="1"/>
</dbReference>
<dbReference type="InterPro" id="IPR013252">
    <property type="entry name" value="Ndc80_Spc24"/>
</dbReference>
<comment type="function">
    <text evidence="1">Acts as a component of the essential kinetochore-associated NDC80 complex, which is required for chromosome segregation and spindle checkpoint activity.</text>
</comment>
<dbReference type="RefSeq" id="XP_071906620.1">
    <property type="nucleotide sequence ID" value="XM_072050519.1"/>
</dbReference>
<keyword evidence="1" id="KW-0995">Kinetochore</keyword>
<evidence type="ECO:0000313" key="4">
    <source>
        <dbReference type="RefSeq" id="XP_071906620.1"/>
    </source>
</evidence>
<feature type="coiled-coil region" evidence="2">
    <location>
        <begin position="88"/>
        <end position="132"/>
    </location>
</feature>
<dbReference type="InterPro" id="IPR044951">
    <property type="entry name" value="SPC24-like"/>
</dbReference>
<keyword evidence="1" id="KW-0539">Nucleus</keyword>
<name>A0ABM4UH58_COFAR</name>
<comment type="subunit">
    <text evidence="1">Component of the NDC80 complex.</text>
</comment>
<dbReference type="PANTHER" id="PTHR35730">
    <property type="entry name" value="KINETOCHORE PROTEIN SPC24 HOMOLOG-RELATED"/>
    <property type="match status" value="1"/>
</dbReference>
<evidence type="ECO:0000256" key="2">
    <source>
        <dbReference type="SAM" id="Coils"/>
    </source>
</evidence>
<sequence>MADSTRFEVEKLIAYGHELVDFLRDDGDNITLKQYFQQAQSLHSRAHADFNGLQRSIQECQTKLEICRSKTTESNSTVVADEESDLLAKELEEREHQLRDELRVIIDEINDLEQQSESIEERRKSLKKLEQEDLRREMKLSMYASVTSIVPNLDDQSKISGHIVEREEKRVEKFELDPVKQTTFETCNGIWKMINL</sequence>
<evidence type="ECO:0000256" key="1">
    <source>
        <dbReference type="RuleBase" id="RU368011"/>
    </source>
</evidence>
<keyword evidence="1" id="KW-0158">Chromosome</keyword>
<dbReference type="PANTHER" id="PTHR35730:SF2">
    <property type="entry name" value="KINETOCHORE PROTEIN SPC24 HOMOLOG-RELATED"/>
    <property type="match status" value="1"/>
</dbReference>
<dbReference type="Pfam" id="PF08286">
    <property type="entry name" value="Spc24"/>
    <property type="match status" value="1"/>
</dbReference>
<evidence type="ECO:0000313" key="3">
    <source>
        <dbReference type="Proteomes" id="UP001652660"/>
    </source>
</evidence>
<comment type="subcellular location">
    <subcellularLocation>
        <location evidence="1">Nucleus</location>
    </subcellularLocation>
    <subcellularLocation>
        <location evidence="1">Chromosome</location>
        <location evidence="1">Centromere</location>
        <location evidence="1">Kinetochore</location>
    </subcellularLocation>
</comment>
<gene>
    <name evidence="4" type="primary">LOC113689125</name>
</gene>
<keyword evidence="1" id="KW-0137">Centromere</keyword>
<dbReference type="GeneID" id="113689125"/>